<organism evidence="2 3">
    <name type="scientific">Guptibacillus hwajinpoensis</name>
    <dbReference type="NCBI Taxonomy" id="208199"/>
    <lineage>
        <taxon>Bacteria</taxon>
        <taxon>Bacillati</taxon>
        <taxon>Bacillota</taxon>
        <taxon>Bacilli</taxon>
        <taxon>Bacillales</taxon>
        <taxon>Guptibacillaceae</taxon>
        <taxon>Guptibacillus</taxon>
    </lineage>
</organism>
<keyword evidence="1" id="KW-0472">Membrane</keyword>
<name>A0A845EY49_9BACL</name>
<evidence type="ECO:0000313" key="3">
    <source>
        <dbReference type="Proteomes" id="UP000447833"/>
    </source>
</evidence>
<dbReference type="Proteomes" id="UP000447833">
    <property type="component" value="Unassembled WGS sequence"/>
</dbReference>
<reference evidence="2 3" key="1">
    <citation type="submission" date="2019-11" db="EMBL/GenBank/DDBJ databases">
        <title>Genome sequences of 17 halophilic strains isolated from different environments.</title>
        <authorList>
            <person name="Furrow R.E."/>
        </authorList>
    </citation>
    <scope>NUCLEOTIDE SEQUENCE [LARGE SCALE GENOMIC DNA]</scope>
    <source>
        <strain evidence="2 3">22506_14_FS</strain>
    </source>
</reference>
<sequence length="63" mass="7128">MKMEVAKKKKNQKIAGVILLVIVIVLSPFLHDHFHPLTLLITTIIIYAIVMFIVGLLSKEEKS</sequence>
<comment type="caution">
    <text evidence="2">The sequence shown here is derived from an EMBL/GenBank/DDBJ whole genome shotgun (WGS) entry which is preliminary data.</text>
</comment>
<keyword evidence="1" id="KW-0812">Transmembrane</keyword>
<evidence type="ECO:0000313" key="2">
    <source>
        <dbReference type="EMBL" id="MYL63491.1"/>
    </source>
</evidence>
<accession>A0A845EY49</accession>
<evidence type="ECO:0000256" key="1">
    <source>
        <dbReference type="SAM" id="Phobius"/>
    </source>
</evidence>
<keyword evidence="1" id="KW-1133">Transmembrane helix</keyword>
<protein>
    <submittedName>
        <fullName evidence="2">Uncharacterized protein</fullName>
    </submittedName>
</protein>
<proteinExistence type="predicted"/>
<dbReference type="EMBL" id="WMEY01000002">
    <property type="protein sequence ID" value="MYL63491.1"/>
    <property type="molecule type" value="Genomic_DNA"/>
</dbReference>
<gene>
    <name evidence="2" type="ORF">GLW07_09015</name>
</gene>
<feature type="transmembrane region" description="Helical" evidence="1">
    <location>
        <begin position="12"/>
        <end position="31"/>
    </location>
</feature>
<dbReference type="AlphaFoldDB" id="A0A845EY49"/>
<dbReference type="RefSeq" id="WP_160919083.1">
    <property type="nucleotide sequence ID" value="NZ_WMEY01000002.1"/>
</dbReference>
<feature type="transmembrane region" description="Helical" evidence="1">
    <location>
        <begin position="37"/>
        <end position="57"/>
    </location>
</feature>